<proteinExistence type="predicted"/>
<dbReference type="EMBL" id="BDUD01000002">
    <property type="protein sequence ID" value="GBG22701.1"/>
    <property type="molecule type" value="Genomic_DNA"/>
</dbReference>
<reference evidence="1 2" key="1">
    <citation type="submission" date="2017-06" db="EMBL/GenBank/DDBJ databases">
        <title>Genome sequencing of cyanobaciteial culture collection at National Institute for Environmental Studies (NIES).</title>
        <authorList>
            <person name="Hirose Y."/>
            <person name="Shimura Y."/>
            <person name="Fujisawa T."/>
            <person name="Nakamura Y."/>
            <person name="Kawachi M."/>
        </authorList>
    </citation>
    <scope>NUCLEOTIDE SEQUENCE [LARGE SCALE GENOMIC DNA]</scope>
    <source>
        <strain evidence="1 2">NIES-4072</strain>
    </source>
</reference>
<dbReference type="InterPro" id="IPR036890">
    <property type="entry name" value="HATPase_C_sf"/>
</dbReference>
<comment type="caution">
    <text evidence="1">The sequence shown here is derived from an EMBL/GenBank/DDBJ whole genome shotgun (WGS) entry which is preliminary data.</text>
</comment>
<evidence type="ECO:0008006" key="3">
    <source>
        <dbReference type="Google" id="ProtNLM"/>
    </source>
</evidence>
<gene>
    <name evidence="1" type="ORF">NIES4072_64130</name>
</gene>
<dbReference type="OrthoDB" id="9802640at2"/>
<dbReference type="Proteomes" id="UP000245124">
    <property type="component" value="Unassembled WGS sequence"/>
</dbReference>
<keyword evidence="2" id="KW-1185">Reference proteome</keyword>
<organism evidence="1 2">
    <name type="scientific">Nostoc commune NIES-4072</name>
    <dbReference type="NCBI Taxonomy" id="2005467"/>
    <lineage>
        <taxon>Bacteria</taxon>
        <taxon>Bacillati</taxon>
        <taxon>Cyanobacteriota</taxon>
        <taxon>Cyanophyceae</taxon>
        <taxon>Nostocales</taxon>
        <taxon>Nostocaceae</taxon>
        <taxon>Nostoc</taxon>
    </lineage>
</organism>
<protein>
    <recommendedName>
        <fullName evidence="3">HNH nuclease domain-containing protein</fullName>
    </recommendedName>
</protein>
<name>A0A2R5G3R8_NOSCO</name>
<dbReference type="SUPFAM" id="SSF55874">
    <property type="entry name" value="ATPase domain of HSP90 chaperone/DNA topoisomerase II/histidine kinase"/>
    <property type="match status" value="1"/>
</dbReference>
<dbReference type="RefSeq" id="WP_109012778.1">
    <property type="nucleotide sequence ID" value="NZ_BDUD01000002.1"/>
</dbReference>
<evidence type="ECO:0000313" key="1">
    <source>
        <dbReference type="EMBL" id="GBG22701.1"/>
    </source>
</evidence>
<evidence type="ECO:0000313" key="2">
    <source>
        <dbReference type="Proteomes" id="UP000245124"/>
    </source>
</evidence>
<dbReference type="AlphaFoldDB" id="A0A2R5G3R8"/>
<accession>A0A2R5G3R8</accession>
<sequence length="805" mass="93833">MVSDYTKIKDDNINGTAETLNKIGEFLARVLYNDQTHFIDEIIQNTEDALSRRHQNDPDSELPKSLTFRLYNDRLEVSHFGKPFDEPDVRGICNILEGTKQNDEKGRFVSATQAKLARSKDFRQLILENQLQQLYGSTYTWVSDEITQGKTPEIYRYLTEELKIQEVEPEDFGRKFTENFINIQSDEWIACFYAFLIKQEALWRSDGILRNKPFIRLQNNKHVAPFGQDGLPNAYIPLSSGEETEFPIVKINILQNKFFGKDVKYFLQVLGFSEPDIFAEVVEKTIPKYKQKNIDIHDKIQHQKNIDKIIQALKFTALSSATQEKRKYLINQLKETPFIRSLNITTGKIEYRYPGNKTGEIIYFRSSNLEIYFKGNPNVWFLDESFPEKEQFEILGVSEKVKVFCKKSDSKGNIIISNKARNYQRGLNGFDPDCEIDGLEFALKTNPSYGKALFVWNDLLLPNYQHINGEVEKSTNQKFTNSQPLCTQYSKMGIIACKYQWLPNKNNVFFKPCELSIDDLNDDFLKNSKLANTLKLKPTETSQKIAKLLSKQFKKNIKLEDLEFMISNLDKLPQFKKIIDDLNRKSQQSNLEEYELDFEPNQNNTEFDYVTAFQAAFNQPGEKEFKSLDNDILLIPIPNPKARGDKIINEIRDAQKEEPLKVERFKKIPTTRWESKNTETIRGFLKQLYDGQCQICEVTFPKQDGYPYFEGLYIVSYTNARWIDRPGNVLCLCPNCCAKFKHGSVEVEEDILQQIRRFRPYNDGGTVEYEVHIKLCHKSTKIRFNERHILEMQKLLEFASQDKHS</sequence>